<keyword evidence="3" id="KW-1185">Reference proteome</keyword>
<dbReference type="PANTHER" id="PTHR43694">
    <property type="entry name" value="RIBONUCLEASE J"/>
    <property type="match status" value="1"/>
</dbReference>
<dbReference type="Proteomes" id="UP000652761">
    <property type="component" value="Unassembled WGS sequence"/>
</dbReference>
<feature type="domain" description="Zn-dependent metallo-hydrolase RNA specificity" evidence="1">
    <location>
        <begin position="164"/>
        <end position="192"/>
    </location>
</feature>
<accession>A0A843WVB5</accession>
<comment type="caution">
    <text evidence="2">The sequence shown here is derived from an EMBL/GenBank/DDBJ whole genome shotgun (WGS) entry which is preliminary data.</text>
</comment>
<sequence length="199" mass="22202">MVSVDAFSCLCRCMVSQWRLLVKSAVFSALASPASGGGVRRFRTPRKGSGRMEAAKKSMEDSVQRKLEQFYEGSDGPAPRVLPVGGWGEIEMNCMLVGNYDRYVLIDAGVMFPEITVATMQEDMMVHLLYNKVVPRNETRVMKMLNRISDIGSTLIMGKNAGLHASGHAYYSEREEVLRIVKPQHFLPIHGELLFLEGT</sequence>
<dbReference type="PANTHER" id="PTHR43694:SF1">
    <property type="entry name" value="RIBONUCLEASE J"/>
    <property type="match status" value="1"/>
</dbReference>
<dbReference type="Pfam" id="PF07521">
    <property type="entry name" value="RMMBL"/>
    <property type="match status" value="1"/>
</dbReference>
<dbReference type="InterPro" id="IPR011108">
    <property type="entry name" value="RMMBL"/>
</dbReference>
<evidence type="ECO:0000313" key="2">
    <source>
        <dbReference type="EMBL" id="MQM07864.1"/>
    </source>
</evidence>
<name>A0A843WVB5_COLES</name>
<dbReference type="InterPro" id="IPR036866">
    <property type="entry name" value="RibonucZ/Hydroxyglut_hydro"/>
</dbReference>
<dbReference type="Gene3D" id="3.60.15.10">
    <property type="entry name" value="Ribonuclease Z/Hydroxyacylglutathione hydrolase-like"/>
    <property type="match status" value="2"/>
</dbReference>
<proteinExistence type="predicted"/>
<gene>
    <name evidence="2" type="ORF">Taro_040714</name>
</gene>
<dbReference type="EMBL" id="NMUH01003974">
    <property type="protein sequence ID" value="MQM07864.1"/>
    <property type="molecule type" value="Genomic_DNA"/>
</dbReference>
<evidence type="ECO:0000313" key="3">
    <source>
        <dbReference type="Proteomes" id="UP000652761"/>
    </source>
</evidence>
<dbReference type="SUPFAM" id="SSF56281">
    <property type="entry name" value="Metallo-hydrolase/oxidoreductase"/>
    <property type="match status" value="1"/>
</dbReference>
<reference evidence="2" key="1">
    <citation type="submission" date="2017-07" db="EMBL/GenBank/DDBJ databases">
        <title>Taro Niue Genome Assembly and Annotation.</title>
        <authorList>
            <person name="Atibalentja N."/>
            <person name="Keating K."/>
            <person name="Fields C.J."/>
        </authorList>
    </citation>
    <scope>NUCLEOTIDE SEQUENCE</scope>
    <source>
        <strain evidence="2">Niue_2</strain>
        <tissue evidence="2">Leaf</tissue>
    </source>
</reference>
<protein>
    <recommendedName>
        <fullName evidence="1">Zn-dependent metallo-hydrolase RNA specificity domain-containing protein</fullName>
    </recommendedName>
</protein>
<organism evidence="2 3">
    <name type="scientific">Colocasia esculenta</name>
    <name type="common">Wild taro</name>
    <name type="synonym">Arum esculentum</name>
    <dbReference type="NCBI Taxonomy" id="4460"/>
    <lineage>
        <taxon>Eukaryota</taxon>
        <taxon>Viridiplantae</taxon>
        <taxon>Streptophyta</taxon>
        <taxon>Embryophyta</taxon>
        <taxon>Tracheophyta</taxon>
        <taxon>Spermatophyta</taxon>
        <taxon>Magnoliopsida</taxon>
        <taxon>Liliopsida</taxon>
        <taxon>Araceae</taxon>
        <taxon>Aroideae</taxon>
        <taxon>Colocasieae</taxon>
        <taxon>Colocasia</taxon>
    </lineage>
</organism>
<evidence type="ECO:0000259" key="1">
    <source>
        <dbReference type="Pfam" id="PF07521"/>
    </source>
</evidence>
<dbReference type="AlphaFoldDB" id="A0A843WVB5"/>
<dbReference type="OrthoDB" id="17458at2759"/>